<evidence type="ECO:0000259" key="7">
    <source>
        <dbReference type="Pfam" id="PF14748"/>
    </source>
</evidence>
<dbReference type="SUPFAM" id="SSF51735">
    <property type="entry name" value="NAD(P)-binding Rossmann-fold domains"/>
    <property type="match status" value="1"/>
</dbReference>
<accession>A0ABU4RZ30</accession>
<evidence type="ECO:0000259" key="6">
    <source>
        <dbReference type="Pfam" id="PF03807"/>
    </source>
</evidence>
<dbReference type="InterPro" id="IPR036291">
    <property type="entry name" value="NAD(P)-bd_dom_sf"/>
</dbReference>
<feature type="domain" description="Pyrroline-5-carboxylate reductase dimerisation" evidence="7">
    <location>
        <begin position="161"/>
        <end position="265"/>
    </location>
</feature>
<dbReference type="RefSeq" id="WP_302723769.1">
    <property type="nucleotide sequence ID" value="NZ_JAULRU010000692.1"/>
</dbReference>
<reference evidence="8 9" key="1">
    <citation type="submission" date="2023-11" db="EMBL/GenBank/DDBJ databases">
        <title>Gilvimarinus fulvus sp. nov., isolated from the surface of Kelp.</title>
        <authorList>
            <person name="Sun Y.Y."/>
            <person name="Gong Y."/>
            <person name="Du Z.J."/>
        </authorList>
    </citation>
    <scope>NUCLEOTIDE SEQUENCE [LARGE SCALE GENOMIC DNA]</scope>
    <source>
        <strain evidence="8 9">SDUM040013</strain>
    </source>
</reference>
<dbReference type="PANTHER" id="PTHR11645">
    <property type="entry name" value="PYRROLINE-5-CARBOXYLATE REDUCTASE"/>
    <property type="match status" value="1"/>
</dbReference>
<comment type="similarity">
    <text evidence="1 4">Belongs to the pyrroline-5-carboxylate reductase family.</text>
</comment>
<dbReference type="EC" id="1.5.1.2" evidence="4 5"/>
<comment type="pathway">
    <text evidence="4">Amino-acid biosynthesis; L-proline biosynthesis; L-proline from L-glutamate 5-semialdehyde: step 1/1.</text>
</comment>
<evidence type="ECO:0000256" key="2">
    <source>
        <dbReference type="ARBA" id="ARBA00022857"/>
    </source>
</evidence>
<evidence type="ECO:0000256" key="1">
    <source>
        <dbReference type="ARBA" id="ARBA00005525"/>
    </source>
</evidence>
<dbReference type="Gene3D" id="1.10.3730.10">
    <property type="entry name" value="ProC C-terminal domain-like"/>
    <property type="match status" value="1"/>
</dbReference>
<name>A0ABU4RZ30_9GAMM</name>
<dbReference type="Proteomes" id="UP001273505">
    <property type="component" value="Unassembled WGS sequence"/>
</dbReference>
<dbReference type="Pfam" id="PF03807">
    <property type="entry name" value="F420_oxidored"/>
    <property type="match status" value="1"/>
</dbReference>
<dbReference type="EMBL" id="JAXAFO010000020">
    <property type="protein sequence ID" value="MDX6850138.1"/>
    <property type="molecule type" value="Genomic_DNA"/>
</dbReference>
<dbReference type="SUPFAM" id="SSF48179">
    <property type="entry name" value="6-phosphogluconate dehydrogenase C-terminal domain-like"/>
    <property type="match status" value="1"/>
</dbReference>
<evidence type="ECO:0000256" key="3">
    <source>
        <dbReference type="ARBA" id="ARBA00023002"/>
    </source>
</evidence>
<dbReference type="InterPro" id="IPR029036">
    <property type="entry name" value="P5CR_dimer"/>
</dbReference>
<keyword evidence="9" id="KW-1185">Reference proteome</keyword>
<keyword evidence="2 4" id="KW-0521">NADP</keyword>
<dbReference type="NCBIfam" id="TIGR00112">
    <property type="entry name" value="proC"/>
    <property type="match status" value="1"/>
</dbReference>
<evidence type="ECO:0000313" key="9">
    <source>
        <dbReference type="Proteomes" id="UP001273505"/>
    </source>
</evidence>
<comment type="catalytic activity">
    <reaction evidence="4">
        <text>L-proline + NADP(+) = (S)-1-pyrroline-5-carboxylate + NADPH + 2 H(+)</text>
        <dbReference type="Rhea" id="RHEA:14109"/>
        <dbReference type="ChEBI" id="CHEBI:15378"/>
        <dbReference type="ChEBI" id="CHEBI:17388"/>
        <dbReference type="ChEBI" id="CHEBI:57783"/>
        <dbReference type="ChEBI" id="CHEBI:58349"/>
        <dbReference type="ChEBI" id="CHEBI:60039"/>
        <dbReference type="EC" id="1.5.1.2"/>
    </reaction>
</comment>
<comment type="caution">
    <text evidence="8">The sequence shown here is derived from an EMBL/GenBank/DDBJ whole genome shotgun (WGS) entry which is preliminary data.</text>
</comment>
<keyword evidence="4" id="KW-0963">Cytoplasm</keyword>
<comment type="subcellular location">
    <subcellularLocation>
        <location evidence="4">Cytoplasm</location>
    </subcellularLocation>
</comment>
<dbReference type="Pfam" id="PF14748">
    <property type="entry name" value="P5CR_dimer"/>
    <property type="match status" value="1"/>
</dbReference>
<proteinExistence type="inferred from homology"/>
<keyword evidence="4" id="KW-0028">Amino-acid biosynthesis</keyword>
<organism evidence="8 9">
    <name type="scientific">Gilvimarinus gilvus</name>
    <dbReference type="NCBI Taxonomy" id="3058038"/>
    <lineage>
        <taxon>Bacteria</taxon>
        <taxon>Pseudomonadati</taxon>
        <taxon>Pseudomonadota</taxon>
        <taxon>Gammaproteobacteria</taxon>
        <taxon>Cellvibrionales</taxon>
        <taxon>Cellvibrionaceae</taxon>
        <taxon>Gilvimarinus</taxon>
    </lineage>
</organism>
<keyword evidence="3 4" id="KW-0560">Oxidoreductase</keyword>
<comment type="catalytic activity">
    <reaction evidence="4">
        <text>L-proline + NAD(+) = (S)-1-pyrroline-5-carboxylate + NADH + 2 H(+)</text>
        <dbReference type="Rhea" id="RHEA:14105"/>
        <dbReference type="ChEBI" id="CHEBI:15378"/>
        <dbReference type="ChEBI" id="CHEBI:17388"/>
        <dbReference type="ChEBI" id="CHEBI:57540"/>
        <dbReference type="ChEBI" id="CHEBI:57945"/>
        <dbReference type="ChEBI" id="CHEBI:60039"/>
        <dbReference type="EC" id="1.5.1.2"/>
    </reaction>
</comment>
<protein>
    <recommendedName>
        <fullName evidence="4 5">Pyrroline-5-carboxylate reductase</fullName>
        <shortName evidence="4">P5C reductase</shortName>
        <shortName evidence="4">P5CR</shortName>
        <ecNumber evidence="4 5">1.5.1.2</ecNumber>
    </recommendedName>
    <alternativeName>
        <fullName evidence="4">PCA reductase</fullName>
    </alternativeName>
</protein>
<feature type="domain" description="Pyrroline-5-carboxylate reductase catalytic N-terminal" evidence="6">
    <location>
        <begin position="5"/>
        <end position="97"/>
    </location>
</feature>
<evidence type="ECO:0000256" key="5">
    <source>
        <dbReference type="NCBIfam" id="TIGR00112"/>
    </source>
</evidence>
<dbReference type="Gene3D" id="3.40.50.720">
    <property type="entry name" value="NAD(P)-binding Rossmann-like Domain"/>
    <property type="match status" value="1"/>
</dbReference>
<sequence>MIKNIAFIGAGNMAGAIIKGLLEQNYPAASIQATTRTTASAERAAAELGIHTSTDNRAAAEWADVIVLAVKPQMLQATCEGLADSINTQLIVSVAAGIDTASIARWLGNEVAVVRSMPNTPSQVGVGASGLYANTRASAADKAFAEQIATATGLCVWVQDEAQMHAITAVSGSGPAYYFLFMEAMIRAGVKLGLTPDTARQLTLQTALGAATLAGQVDVPVDELKRRVMSPGGTTERAISAFEAGNLPQLVEQAMTDCAARSQTLADELAK</sequence>
<evidence type="ECO:0000256" key="4">
    <source>
        <dbReference type="HAMAP-Rule" id="MF_01925"/>
    </source>
</evidence>
<keyword evidence="4" id="KW-0641">Proline biosynthesis</keyword>
<dbReference type="InterPro" id="IPR028939">
    <property type="entry name" value="P5C_Rdtase_cat_N"/>
</dbReference>
<dbReference type="HAMAP" id="MF_01925">
    <property type="entry name" value="P5C_reductase"/>
    <property type="match status" value="1"/>
</dbReference>
<evidence type="ECO:0000313" key="8">
    <source>
        <dbReference type="EMBL" id="MDX6850138.1"/>
    </source>
</evidence>
<dbReference type="InterPro" id="IPR000304">
    <property type="entry name" value="Pyrroline-COOH_reductase"/>
</dbReference>
<comment type="function">
    <text evidence="4">Catalyzes the reduction of 1-pyrroline-5-carboxylate (PCA) to L-proline.</text>
</comment>
<dbReference type="GO" id="GO:0004735">
    <property type="term" value="F:pyrroline-5-carboxylate reductase activity"/>
    <property type="evidence" value="ECO:0007669"/>
    <property type="project" value="UniProtKB-EC"/>
</dbReference>
<dbReference type="PIRSF" id="PIRSF000193">
    <property type="entry name" value="Pyrrol-5-carb_rd"/>
    <property type="match status" value="1"/>
</dbReference>
<dbReference type="InterPro" id="IPR008927">
    <property type="entry name" value="6-PGluconate_DH-like_C_sf"/>
</dbReference>
<dbReference type="PANTHER" id="PTHR11645:SF0">
    <property type="entry name" value="PYRROLINE-5-CARBOXYLATE REDUCTASE 3"/>
    <property type="match status" value="1"/>
</dbReference>
<gene>
    <name evidence="4 8" type="primary">proC</name>
    <name evidence="8" type="ORF">SCD92_12265</name>
</gene>